<feature type="domain" description="NAD-dependent epimerase/dehydratase" evidence="1">
    <location>
        <begin position="45"/>
        <end position="208"/>
    </location>
</feature>
<dbReference type="Pfam" id="PF01370">
    <property type="entry name" value="Epimerase"/>
    <property type="match status" value="1"/>
</dbReference>
<evidence type="ECO:0000313" key="3">
    <source>
        <dbReference type="Proteomes" id="UP001262410"/>
    </source>
</evidence>
<comment type="caution">
    <text evidence="2">The sequence shown here is derived from an EMBL/GenBank/DDBJ whole genome shotgun (WGS) entry which is preliminary data.</text>
</comment>
<protein>
    <submittedName>
        <fullName evidence="2">Nucleoside-diphosphate-sugar epimerase</fullName>
    </submittedName>
</protein>
<dbReference type="InterPro" id="IPR001509">
    <property type="entry name" value="Epimerase_deHydtase"/>
</dbReference>
<proteinExistence type="predicted"/>
<sequence>MADVLVIGRSSFLARSFIDTYGADGVRHVAWADVARPETFDGIGCVVNFAIDPRYMREAYDPALDCDRRLAEAIGQAQREGRMPANAHVVMLSTRKVYGPADGAALDEARVPAPQDAYGRNKLETEGLLRDRFGPHLTILRLSNIFGYEDLPGRRTFLGLLLRSLREEGVIRYDVSPFTEKDFLPVEQFAAALAKVVRARPGGLLNLGSGVALEVGWLAMWIIEGYGRGSLSISSPDIRDAFTMTVDDFVTRFGPIASREDIRAACLAIGRRLRVE</sequence>
<evidence type="ECO:0000313" key="2">
    <source>
        <dbReference type="EMBL" id="MDR6289241.1"/>
    </source>
</evidence>
<reference evidence="2 3" key="1">
    <citation type="submission" date="2023-07" db="EMBL/GenBank/DDBJ databases">
        <title>Sorghum-associated microbial communities from plants grown in Nebraska, USA.</title>
        <authorList>
            <person name="Schachtman D."/>
        </authorList>
    </citation>
    <scope>NUCLEOTIDE SEQUENCE [LARGE SCALE GENOMIC DNA]</scope>
    <source>
        <strain evidence="2 3">584</strain>
    </source>
</reference>
<dbReference type="SUPFAM" id="SSF51735">
    <property type="entry name" value="NAD(P)-binding Rossmann-fold domains"/>
    <property type="match status" value="1"/>
</dbReference>
<evidence type="ECO:0000259" key="1">
    <source>
        <dbReference type="Pfam" id="PF01370"/>
    </source>
</evidence>
<keyword evidence="3" id="KW-1185">Reference proteome</keyword>
<name>A0ABU1JKV1_9PROT</name>
<dbReference type="Proteomes" id="UP001262410">
    <property type="component" value="Unassembled WGS sequence"/>
</dbReference>
<gene>
    <name evidence="2" type="ORF">E9232_001756</name>
</gene>
<dbReference type="EMBL" id="JAVDPW010000003">
    <property type="protein sequence ID" value="MDR6289241.1"/>
    <property type="molecule type" value="Genomic_DNA"/>
</dbReference>
<dbReference type="InterPro" id="IPR036291">
    <property type="entry name" value="NAD(P)-bd_dom_sf"/>
</dbReference>
<accession>A0ABU1JKV1</accession>
<organism evidence="2 3">
    <name type="scientific">Inquilinus ginsengisoli</name>
    <dbReference type="NCBI Taxonomy" id="363840"/>
    <lineage>
        <taxon>Bacteria</taxon>
        <taxon>Pseudomonadati</taxon>
        <taxon>Pseudomonadota</taxon>
        <taxon>Alphaproteobacteria</taxon>
        <taxon>Rhodospirillales</taxon>
        <taxon>Rhodospirillaceae</taxon>
        <taxon>Inquilinus</taxon>
    </lineage>
</organism>
<dbReference type="Gene3D" id="3.40.50.720">
    <property type="entry name" value="NAD(P)-binding Rossmann-like Domain"/>
    <property type="match status" value="1"/>
</dbReference>
<dbReference type="RefSeq" id="WP_309793447.1">
    <property type="nucleotide sequence ID" value="NZ_JAVDPW010000003.1"/>
</dbReference>